<sequence>MSTSHQIEYSKSSKAKCHGPAPCKGSTIDLGALRYGQVIFNEFGESVKWRHWGCVTTDILAQLSRVPMDRVPGFKGIRDDERKKVLQAISVRRIDPSDIPESAKAVSMSQANTASSNTQQSNGKKRKSDSDSTQVAYAPGSSQASSSYGGSAMRPSQTGGRASEMSLTQMEAEDVEDDVEEDAKDELYVMMNASIVGVQYYNGLVGPGEEVSLVREPHNKYDRNAIQVKNISGIQVGHIPRNIAGKLAPLLDRDAVNVEGVIHDGNLTGKAYSISMTLKIYGASDKRDQLEPQLIWATPRQRGFPPRNAAGPQAVPGAPSTYGNRTPAPTQSVGGPSSSRMPSRTSGMTAEQAKRQRAQQLAQQEALRKAAELRQMLNNLEKVDDEGRRESLLDTLCSKDDVLNLPLHPNPPGIQSGDLVVNLLKHQSQALQWCIEHEYPIVPSKESDKPVQFWQLRKNPHSHKPFYFNIATKSPQENIPHLGRGALLGDSMGLGKTLTMLALILATKSDIPPDYSRSTLLVSPLSVLSNWESQIKDHCTRGALTYYIYYGNARSIAPDELKKFDVVITTYQVVTKEYSDALPTLTANSGPSQKKRKVGKGLFNIPWKRIILDEAHTIRNPKTKMAQAVCALDAQRRWAVTGTPIINSPRDLGSLLMFLRICQPLDDENFYKRLLLRPLKDGDPSGTELLRALMSQTCIRRTKEMQDSNGNHLVPLPPVEMTVIPVKLHDDARDLYDAIEALSKQRFENYMIRHGGAGIPTNVLSMLTRLRQLTLHPGLVPATYLDELRTMADNDDTPRPAIKITAEEKFRLQTVLAQYIEDNEECPICFSLLAEPRITSCAHVFCLACITEVISRDPKCPMDRRQIGMGDLIEALPPTELTQRPIKVDEDEEMEDTAVSSSAKIEQLINLLQLTPGNEKSLVFSQFTSFLDKIATALTEANIPFVRFDGKMSQKRRQETLERFSIPLEENSGSSVDGDIPSSRRKKRTSRPSMSADGGEIKDDGDDEDYVANGDDSDDSFLDDDDDNIVWTKKKGKAKATRKTRTTDDFGYSFDSGQNPKVMLISLKAGALGLNLTVANNVYLMDPWWQEGIESQAIDRCNRIGQKKPVHVYQLIAENTVESKVLEIQEKKKNLIAAAFSGIKSKETQRQKKEARLQDLIELFGVRQRAATQSQQQIT</sequence>
<evidence type="ECO:0000259" key="17">
    <source>
        <dbReference type="PROSITE" id="PS51194"/>
    </source>
</evidence>
<dbReference type="InterPro" id="IPR036957">
    <property type="entry name" value="Znf_PARP_sf"/>
</dbReference>
<evidence type="ECO:0000256" key="5">
    <source>
        <dbReference type="ARBA" id="ARBA00022771"/>
    </source>
</evidence>
<dbReference type="PANTHER" id="PTHR45626:SF17">
    <property type="entry name" value="HELICASE-LIKE TRANSCRIPTION FACTOR"/>
    <property type="match status" value="1"/>
</dbReference>
<dbReference type="GO" id="GO:0008094">
    <property type="term" value="F:ATP-dependent activity, acting on DNA"/>
    <property type="evidence" value="ECO:0007669"/>
    <property type="project" value="TreeGrafter"/>
</dbReference>
<evidence type="ECO:0000256" key="4">
    <source>
        <dbReference type="ARBA" id="ARBA00022741"/>
    </source>
</evidence>
<dbReference type="PROSITE" id="PS50064">
    <property type="entry name" value="ZF_PARP_2"/>
    <property type="match status" value="1"/>
</dbReference>
<dbReference type="InterPro" id="IPR001650">
    <property type="entry name" value="Helicase_C-like"/>
</dbReference>
<dbReference type="InterPro" id="IPR017907">
    <property type="entry name" value="Znf_RING_CS"/>
</dbReference>
<dbReference type="InterPro" id="IPR013083">
    <property type="entry name" value="Znf_RING/FYVE/PHD"/>
</dbReference>
<dbReference type="VEuPathDB" id="FungiDB:BD410DRAFT_794458"/>
<dbReference type="Gene3D" id="3.40.50.300">
    <property type="entry name" value="P-loop containing nucleotide triphosphate hydrolases"/>
    <property type="match status" value="1"/>
</dbReference>
<name>A0A4Y7PQ37_9AGAM</name>
<dbReference type="InterPro" id="IPR014905">
    <property type="entry name" value="HIRAN"/>
</dbReference>
<dbReference type="PANTHER" id="PTHR45626">
    <property type="entry name" value="TRANSCRIPTION TERMINATION FACTOR 2-RELATED"/>
    <property type="match status" value="1"/>
</dbReference>
<dbReference type="AlphaFoldDB" id="A0A4Y7PQ37"/>
<evidence type="ECO:0000259" key="16">
    <source>
        <dbReference type="PROSITE" id="PS51192"/>
    </source>
</evidence>
<dbReference type="GO" id="GO:0008270">
    <property type="term" value="F:zinc ion binding"/>
    <property type="evidence" value="ECO:0007669"/>
    <property type="project" value="UniProtKB-KW"/>
</dbReference>
<dbReference type="SUPFAM" id="SSF52540">
    <property type="entry name" value="P-loop containing nucleoside triphosphate hydrolases"/>
    <property type="match status" value="2"/>
</dbReference>
<dbReference type="Pfam" id="PF00645">
    <property type="entry name" value="zf-PARP"/>
    <property type="match status" value="1"/>
</dbReference>
<keyword evidence="6" id="KW-0378">Hydrolase</keyword>
<keyword evidence="8" id="KW-0862">Zinc</keyword>
<evidence type="ECO:0000256" key="12">
    <source>
        <dbReference type="SAM" id="Coils"/>
    </source>
</evidence>
<keyword evidence="12" id="KW-0175">Coiled coil</keyword>
<dbReference type="InterPro" id="IPR049730">
    <property type="entry name" value="SNF2/RAD54-like_C"/>
</dbReference>
<keyword evidence="10" id="KW-0539">Nucleus</keyword>
<feature type="coiled-coil region" evidence="12">
    <location>
        <begin position="350"/>
        <end position="390"/>
    </location>
</feature>
<keyword evidence="3" id="KW-0479">Metal-binding</keyword>
<dbReference type="Gene3D" id="3.30.1740.10">
    <property type="entry name" value="Zinc finger, PARP-type"/>
    <property type="match status" value="1"/>
</dbReference>
<dbReference type="GO" id="GO:0005634">
    <property type="term" value="C:nucleus"/>
    <property type="evidence" value="ECO:0007669"/>
    <property type="project" value="UniProtKB-SubCell"/>
</dbReference>
<keyword evidence="9" id="KW-0067">ATP-binding</keyword>
<dbReference type="PROSITE" id="PS00518">
    <property type="entry name" value="ZF_RING_1"/>
    <property type="match status" value="1"/>
</dbReference>
<dbReference type="SMART" id="SM01336">
    <property type="entry name" value="zf-PARP"/>
    <property type="match status" value="1"/>
</dbReference>
<feature type="compositionally biased region" description="Low complexity" evidence="13">
    <location>
        <begin position="136"/>
        <end position="152"/>
    </location>
</feature>
<evidence type="ECO:0000259" key="14">
    <source>
        <dbReference type="PROSITE" id="PS50064"/>
    </source>
</evidence>
<reference evidence="18 19" key="1">
    <citation type="submission" date="2018-06" db="EMBL/GenBank/DDBJ databases">
        <title>A transcriptomic atlas of mushroom development highlights an independent origin of complex multicellularity.</title>
        <authorList>
            <consortium name="DOE Joint Genome Institute"/>
            <person name="Krizsan K."/>
            <person name="Almasi E."/>
            <person name="Merenyi Z."/>
            <person name="Sahu N."/>
            <person name="Viragh M."/>
            <person name="Koszo T."/>
            <person name="Mondo S."/>
            <person name="Kiss B."/>
            <person name="Balint B."/>
            <person name="Kues U."/>
            <person name="Barry K."/>
            <person name="Hegedus J.C."/>
            <person name="Henrissat B."/>
            <person name="Johnson J."/>
            <person name="Lipzen A."/>
            <person name="Ohm R."/>
            <person name="Nagy I."/>
            <person name="Pangilinan J."/>
            <person name="Yan J."/>
            <person name="Xiong Y."/>
            <person name="Grigoriev I.V."/>
            <person name="Hibbett D.S."/>
            <person name="Nagy L.G."/>
        </authorList>
    </citation>
    <scope>NUCLEOTIDE SEQUENCE [LARGE SCALE GENOMIC DNA]</scope>
    <source>
        <strain evidence="18 19">SZMC22713</strain>
    </source>
</reference>
<feature type="domain" description="PARP-type" evidence="14">
    <location>
        <begin position="5"/>
        <end position="93"/>
    </location>
</feature>
<dbReference type="SUPFAM" id="SSF57850">
    <property type="entry name" value="RING/U-box"/>
    <property type="match status" value="1"/>
</dbReference>
<dbReference type="Proteomes" id="UP000294933">
    <property type="component" value="Unassembled WGS sequence"/>
</dbReference>
<dbReference type="Pfam" id="PF00271">
    <property type="entry name" value="Helicase_C"/>
    <property type="match status" value="2"/>
</dbReference>
<evidence type="ECO:0000256" key="6">
    <source>
        <dbReference type="ARBA" id="ARBA00022801"/>
    </source>
</evidence>
<dbReference type="SMART" id="SM00487">
    <property type="entry name" value="DEXDc"/>
    <property type="match status" value="1"/>
</dbReference>
<dbReference type="InterPro" id="IPR001841">
    <property type="entry name" value="Znf_RING"/>
</dbReference>
<evidence type="ECO:0000256" key="11">
    <source>
        <dbReference type="PROSITE-ProRule" id="PRU00175"/>
    </source>
</evidence>
<evidence type="ECO:0000256" key="3">
    <source>
        <dbReference type="ARBA" id="ARBA00022723"/>
    </source>
</evidence>
<keyword evidence="19" id="KW-1185">Reference proteome</keyword>
<evidence type="ECO:0000256" key="13">
    <source>
        <dbReference type="SAM" id="MobiDB-lite"/>
    </source>
</evidence>
<dbReference type="InterPro" id="IPR001510">
    <property type="entry name" value="Znf_PARP"/>
</dbReference>
<dbReference type="Gene3D" id="3.40.50.10810">
    <property type="entry name" value="Tandem AAA-ATPase domain"/>
    <property type="match status" value="1"/>
</dbReference>
<keyword evidence="4" id="KW-0547">Nucleotide-binding</keyword>
<dbReference type="PROSITE" id="PS51192">
    <property type="entry name" value="HELICASE_ATP_BIND_1"/>
    <property type="match status" value="1"/>
</dbReference>
<accession>A0A4Y7PQ37</accession>
<dbReference type="SMART" id="SM00490">
    <property type="entry name" value="HELICc"/>
    <property type="match status" value="1"/>
</dbReference>
<keyword evidence="5 11" id="KW-0863">Zinc-finger</keyword>
<gene>
    <name evidence="18" type="ORF">BD410DRAFT_794458</name>
</gene>
<evidence type="ECO:0000256" key="8">
    <source>
        <dbReference type="ARBA" id="ARBA00022833"/>
    </source>
</evidence>
<evidence type="ECO:0000259" key="15">
    <source>
        <dbReference type="PROSITE" id="PS50089"/>
    </source>
</evidence>
<dbReference type="InterPro" id="IPR038718">
    <property type="entry name" value="SNF2-like_sf"/>
</dbReference>
<dbReference type="SUPFAM" id="SSF57716">
    <property type="entry name" value="Glucocorticoid receptor-like (DNA-binding domain)"/>
    <property type="match status" value="1"/>
</dbReference>
<dbReference type="Pfam" id="PF13923">
    <property type="entry name" value="zf-C3HC4_2"/>
    <property type="match status" value="1"/>
</dbReference>
<dbReference type="CDD" id="cd18793">
    <property type="entry name" value="SF2_C_SNF"/>
    <property type="match status" value="1"/>
</dbReference>
<feature type="domain" description="Helicase ATP-binding" evidence="16">
    <location>
        <begin position="477"/>
        <end position="662"/>
    </location>
</feature>
<dbReference type="GO" id="GO:0005524">
    <property type="term" value="F:ATP binding"/>
    <property type="evidence" value="ECO:0007669"/>
    <property type="project" value="UniProtKB-KW"/>
</dbReference>
<dbReference type="Pfam" id="PF08797">
    <property type="entry name" value="HIRAN"/>
    <property type="match status" value="1"/>
</dbReference>
<dbReference type="GO" id="GO:0004386">
    <property type="term" value="F:helicase activity"/>
    <property type="evidence" value="ECO:0007669"/>
    <property type="project" value="UniProtKB-KW"/>
</dbReference>
<feature type="compositionally biased region" description="Polar residues" evidence="13">
    <location>
        <begin position="154"/>
        <end position="169"/>
    </location>
</feature>
<feature type="compositionally biased region" description="Polar residues" evidence="13">
    <location>
        <begin position="321"/>
        <end position="349"/>
    </location>
</feature>
<comment type="similarity">
    <text evidence="2">Belongs to the SNF2/RAD54 helicase family.</text>
</comment>
<evidence type="ECO:0000256" key="2">
    <source>
        <dbReference type="ARBA" id="ARBA00007025"/>
    </source>
</evidence>
<dbReference type="STRING" id="50990.A0A4Y7PQ37"/>
<evidence type="ECO:0000256" key="7">
    <source>
        <dbReference type="ARBA" id="ARBA00022806"/>
    </source>
</evidence>
<organism evidence="18 19">
    <name type="scientific">Rickenella mellea</name>
    <dbReference type="NCBI Taxonomy" id="50990"/>
    <lineage>
        <taxon>Eukaryota</taxon>
        <taxon>Fungi</taxon>
        <taxon>Dikarya</taxon>
        <taxon>Basidiomycota</taxon>
        <taxon>Agaricomycotina</taxon>
        <taxon>Agaricomycetes</taxon>
        <taxon>Hymenochaetales</taxon>
        <taxon>Rickenellaceae</taxon>
        <taxon>Rickenella</taxon>
    </lineage>
</organism>
<dbReference type="PROSITE" id="PS50089">
    <property type="entry name" value="ZF_RING_2"/>
    <property type="match status" value="1"/>
</dbReference>
<feature type="compositionally biased region" description="Polar residues" evidence="13">
    <location>
        <begin position="107"/>
        <end position="122"/>
    </location>
</feature>
<dbReference type="SMART" id="SM00184">
    <property type="entry name" value="RING"/>
    <property type="match status" value="1"/>
</dbReference>
<evidence type="ECO:0000313" key="18">
    <source>
        <dbReference type="EMBL" id="TDL17295.1"/>
    </source>
</evidence>
<dbReference type="InterPro" id="IPR014001">
    <property type="entry name" value="Helicase_ATP-bd"/>
</dbReference>
<dbReference type="PROSITE" id="PS51194">
    <property type="entry name" value="HELICASE_CTER"/>
    <property type="match status" value="1"/>
</dbReference>
<dbReference type="InterPro" id="IPR027417">
    <property type="entry name" value="P-loop_NTPase"/>
</dbReference>
<dbReference type="GO" id="GO:0016818">
    <property type="term" value="F:hydrolase activity, acting on acid anhydrides, in phosphorus-containing anhydrides"/>
    <property type="evidence" value="ECO:0007669"/>
    <property type="project" value="InterPro"/>
</dbReference>
<feature type="domain" description="RING-type" evidence="15">
    <location>
        <begin position="826"/>
        <end position="864"/>
    </location>
</feature>
<feature type="region of interest" description="Disordered" evidence="13">
    <location>
        <begin position="963"/>
        <end position="1023"/>
    </location>
</feature>
<dbReference type="InterPro" id="IPR000330">
    <property type="entry name" value="SNF2_N"/>
</dbReference>
<evidence type="ECO:0000256" key="10">
    <source>
        <dbReference type="ARBA" id="ARBA00023242"/>
    </source>
</evidence>
<dbReference type="GO" id="GO:0006281">
    <property type="term" value="P:DNA repair"/>
    <property type="evidence" value="ECO:0007669"/>
    <property type="project" value="TreeGrafter"/>
</dbReference>
<proteinExistence type="inferred from homology"/>
<evidence type="ECO:0008006" key="20">
    <source>
        <dbReference type="Google" id="ProtNLM"/>
    </source>
</evidence>
<dbReference type="EMBL" id="ML170224">
    <property type="protein sequence ID" value="TDL17295.1"/>
    <property type="molecule type" value="Genomic_DNA"/>
</dbReference>
<keyword evidence="7" id="KW-0347">Helicase</keyword>
<evidence type="ECO:0000256" key="1">
    <source>
        <dbReference type="ARBA" id="ARBA00004123"/>
    </source>
</evidence>
<feature type="compositionally biased region" description="Acidic residues" evidence="13">
    <location>
        <begin position="1003"/>
        <end position="1023"/>
    </location>
</feature>
<dbReference type="Gene3D" id="3.30.70.2330">
    <property type="match status" value="1"/>
</dbReference>
<comment type="subcellular location">
    <subcellularLocation>
        <location evidence="1">Nucleus</location>
    </subcellularLocation>
</comment>
<feature type="compositionally biased region" description="Acidic residues" evidence="13">
    <location>
        <begin position="171"/>
        <end position="180"/>
    </location>
</feature>
<dbReference type="OrthoDB" id="448448at2759"/>
<dbReference type="InterPro" id="IPR050628">
    <property type="entry name" value="SNF2_RAD54_helicase_TF"/>
</dbReference>
<evidence type="ECO:0000313" key="19">
    <source>
        <dbReference type="Proteomes" id="UP000294933"/>
    </source>
</evidence>
<feature type="region of interest" description="Disordered" evidence="13">
    <location>
        <begin position="300"/>
        <end position="350"/>
    </location>
</feature>
<dbReference type="SMART" id="SM00910">
    <property type="entry name" value="HIRAN"/>
    <property type="match status" value="1"/>
</dbReference>
<feature type="region of interest" description="Disordered" evidence="13">
    <location>
        <begin position="97"/>
        <end position="180"/>
    </location>
</feature>
<dbReference type="Gene3D" id="3.30.40.10">
    <property type="entry name" value="Zinc/RING finger domain, C3HC4 (zinc finger)"/>
    <property type="match status" value="1"/>
</dbReference>
<dbReference type="Pfam" id="PF00176">
    <property type="entry name" value="SNF2-rel_dom"/>
    <property type="match status" value="1"/>
</dbReference>
<feature type="domain" description="Helicase C-terminal" evidence="17">
    <location>
        <begin position="904"/>
        <end position="1144"/>
    </location>
</feature>
<dbReference type="GO" id="GO:0003677">
    <property type="term" value="F:DNA binding"/>
    <property type="evidence" value="ECO:0007669"/>
    <property type="project" value="InterPro"/>
</dbReference>
<evidence type="ECO:0000256" key="9">
    <source>
        <dbReference type="ARBA" id="ARBA00022840"/>
    </source>
</evidence>
<protein>
    <recommendedName>
        <fullName evidence="20">SNF2 family DNA-dependent ATPase domain-containing protein</fullName>
    </recommendedName>
</protein>